<dbReference type="PANTHER" id="PTHR43434">
    <property type="entry name" value="PHOSPHOGLYCOLATE PHOSPHATASE"/>
    <property type="match status" value="1"/>
</dbReference>
<dbReference type="SFLD" id="SFLDG01135">
    <property type="entry name" value="C1.5.6:_HAD__Beta-PGM__Phospha"/>
    <property type="match status" value="1"/>
</dbReference>
<organism evidence="1 2">
    <name type="scientific">Streptococcus porcorum</name>
    <dbReference type="NCBI Taxonomy" id="701526"/>
    <lineage>
        <taxon>Bacteria</taxon>
        <taxon>Bacillati</taxon>
        <taxon>Bacillota</taxon>
        <taxon>Bacilli</taxon>
        <taxon>Lactobacillales</taxon>
        <taxon>Streptococcaceae</taxon>
        <taxon>Streptococcus</taxon>
    </lineage>
</organism>
<dbReference type="InterPro" id="IPR023214">
    <property type="entry name" value="HAD_sf"/>
</dbReference>
<dbReference type="InterPro" id="IPR050155">
    <property type="entry name" value="HAD-like_hydrolase_sf"/>
</dbReference>
<dbReference type="PANTHER" id="PTHR43434:SF1">
    <property type="entry name" value="PHOSPHOGLYCOLATE PHOSPHATASE"/>
    <property type="match status" value="1"/>
</dbReference>
<dbReference type="InterPro" id="IPR006439">
    <property type="entry name" value="HAD-SF_hydro_IA"/>
</dbReference>
<dbReference type="SFLD" id="SFLDG01129">
    <property type="entry name" value="C1.5:_HAD__Beta-PGM__Phosphata"/>
    <property type="match status" value="1"/>
</dbReference>
<dbReference type="EMBL" id="JBEPLN010000025">
    <property type="protein sequence ID" value="MET3634751.1"/>
    <property type="molecule type" value="Genomic_DNA"/>
</dbReference>
<dbReference type="NCBIfam" id="TIGR01509">
    <property type="entry name" value="HAD-SF-IA-v3"/>
    <property type="match status" value="1"/>
</dbReference>
<dbReference type="Gene3D" id="3.40.50.1000">
    <property type="entry name" value="HAD superfamily/HAD-like"/>
    <property type="match status" value="1"/>
</dbReference>
<dbReference type="NCBIfam" id="TIGR01549">
    <property type="entry name" value="HAD-SF-IA-v1"/>
    <property type="match status" value="1"/>
</dbReference>
<protein>
    <submittedName>
        <fullName evidence="1">HAD superfamily hydrolase (TIGR01509 family)</fullName>
    </submittedName>
</protein>
<gene>
    <name evidence="1" type="ORF">ABID28_001410</name>
</gene>
<dbReference type="InterPro" id="IPR036412">
    <property type="entry name" value="HAD-like_sf"/>
</dbReference>
<dbReference type="SUPFAM" id="SSF56784">
    <property type="entry name" value="HAD-like"/>
    <property type="match status" value="1"/>
</dbReference>
<reference evidence="1 2" key="1">
    <citation type="submission" date="2024-06" db="EMBL/GenBank/DDBJ databases">
        <title>Genomic Encyclopedia of Type Strains, Phase IV (KMG-IV): sequencing the most valuable type-strain genomes for metagenomic binning, comparative biology and taxonomic classification.</title>
        <authorList>
            <person name="Goeker M."/>
        </authorList>
    </citation>
    <scope>NUCLEOTIDE SEQUENCE [LARGE SCALE GENOMIC DNA]</scope>
    <source>
        <strain evidence="1 2">DSM 28302</strain>
    </source>
</reference>
<accession>A0ABV2JJ24</accession>
<evidence type="ECO:0000313" key="1">
    <source>
        <dbReference type="EMBL" id="MET3634751.1"/>
    </source>
</evidence>
<proteinExistence type="predicted"/>
<comment type="caution">
    <text evidence="1">The sequence shown here is derived from an EMBL/GenBank/DDBJ whole genome shotgun (WGS) entry which is preliminary data.</text>
</comment>
<dbReference type="RefSeq" id="WP_354369363.1">
    <property type="nucleotide sequence ID" value="NZ_JBEPLN010000025.1"/>
</dbReference>
<dbReference type="CDD" id="cd07505">
    <property type="entry name" value="HAD_BPGM-like"/>
    <property type="match status" value="1"/>
</dbReference>
<dbReference type="Pfam" id="PF13419">
    <property type="entry name" value="HAD_2"/>
    <property type="match status" value="1"/>
</dbReference>
<dbReference type="GO" id="GO:0016787">
    <property type="term" value="F:hydrolase activity"/>
    <property type="evidence" value="ECO:0007669"/>
    <property type="project" value="UniProtKB-KW"/>
</dbReference>
<evidence type="ECO:0000313" key="2">
    <source>
        <dbReference type="Proteomes" id="UP001549037"/>
    </source>
</evidence>
<dbReference type="InterPro" id="IPR023198">
    <property type="entry name" value="PGP-like_dom2"/>
</dbReference>
<name>A0ABV2JJ24_9STRE</name>
<dbReference type="Gene3D" id="1.10.150.240">
    <property type="entry name" value="Putative phosphatase, domain 2"/>
    <property type="match status" value="1"/>
</dbReference>
<keyword evidence="2" id="KW-1185">Reference proteome</keyword>
<dbReference type="InterPro" id="IPR041492">
    <property type="entry name" value="HAD_2"/>
</dbReference>
<dbReference type="Proteomes" id="UP001549037">
    <property type="component" value="Unassembled WGS sequence"/>
</dbReference>
<dbReference type="SFLD" id="SFLDS00003">
    <property type="entry name" value="Haloacid_Dehalogenase"/>
    <property type="match status" value="1"/>
</dbReference>
<keyword evidence="1" id="KW-0378">Hydrolase</keyword>
<sequence>MTYKAIIFDMDGVLFDTEKFYYDRRKEFLDQKGISIIHLPPTFFIGGNMQQVWQHILRDDYDKWNIDALQKEYIDYKKKHPLPYRYLIFNDVRQTLHWAHTEGYKIGLASSSSKYDILKALSETHLTDYFDIILSGEEFPETKPNPEIYNTAAKLLGVKKEECLIIEDSEKGISAAVNAQIDVYAIKDIHFGIDQSKAKKIINNLTELVGQLILN</sequence>